<keyword evidence="1 3" id="KW-0378">Hydrolase</keyword>
<evidence type="ECO:0000256" key="1">
    <source>
        <dbReference type="ARBA" id="ARBA00022801"/>
    </source>
</evidence>
<dbReference type="Gene3D" id="3.40.50.1820">
    <property type="entry name" value="alpha/beta hydrolase"/>
    <property type="match status" value="1"/>
</dbReference>
<dbReference type="PRINTS" id="PR00412">
    <property type="entry name" value="EPOXHYDRLASE"/>
</dbReference>
<proteinExistence type="predicted"/>
<organism evidence="3 4">
    <name type="scientific">Halomonas salifodinae</name>
    <dbReference type="NCBI Taxonomy" id="438745"/>
    <lineage>
        <taxon>Bacteria</taxon>
        <taxon>Pseudomonadati</taxon>
        <taxon>Pseudomonadota</taxon>
        <taxon>Gammaproteobacteria</taxon>
        <taxon>Oceanospirillales</taxon>
        <taxon>Halomonadaceae</taxon>
        <taxon>Halomonas</taxon>
    </lineage>
</organism>
<comment type="caution">
    <text evidence="3">The sequence shown here is derived from an EMBL/GenBank/DDBJ whole genome shotgun (WGS) entry which is preliminary data.</text>
</comment>
<gene>
    <name evidence="3" type="ORF">ACFQH5_18060</name>
</gene>
<reference evidence="4" key="1">
    <citation type="journal article" date="2019" name="Int. J. Syst. Evol. Microbiol.">
        <title>The Global Catalogue of Microorganisms (GCM) 10K type strain sequencing project: providing services to taxonomists for standard genome sequencing and annotation.</title>
        <authorList>
            <consortium name="The Broad Institute Genomics Platform"/>
            <consortium name="The Broad Institute Genome Sequencing Center for Infectious Disease"/>
            <person name="Wu L."/>
            <person name="Ma J."/>
        </authorList>
    </citation>
    <scope>NUCLEOTIDE SEQUENCE [LARGE SCALE GENOMIC DNA]</scope>
    <source>
        <strain evidence="4">CGMCC 1.13666</strain>
    </source>
</reference>
<dbReference type="InterPro" id="IPR000073">
    <property type="entry name" value="AB_hydrolase_1"/>
</dbReference>
<evidence type="ECO:0000313" key="4">
    <source>
        <dbReference type="Proteomes" id="UP001596411"/>
    </source>
</evidence>
<dbReference type="InterPro" id="IPR000639">
    <property type="entry name" value="Epox_hydrolase-like"/>
</dbReference>
<name>A0ABW2F3H4_9GAMM</name>
<dbReference type="RefSeq" id="WP_346063768.1">
    <property type="nucleotide sequence ID" value="NZ_BAAADR010000022.1"/>
</dbReference>
<dbReference type="EMBL" id="JBHSZP010000036">
    <property type="protein sequence ID" value="MFC7091454.1"/>
    <property type="molecule type" value="Genomic_DNA"/>
</dbReference>
<dbReference type="Pfam" id="PF00561">
    <property type="entry name" value="Abhydrolase_1"/>
    <property type="match status" value="1"/>
</dbReference>
<dbReference type="SUPFAM" id="SSF53474">
    <property type="entry name" value="alpha/beta-Hydrolases"/>
    <property type="match status" value="1"/>
</dbReference>
<keyword evidence="4" id="KW-1185">Reference proteome</keyword>
<protein>
    <submittedName>
        <fullName evidence="3">Alpha/beta fold hydrolase</fullName>
    </submittedName>
</protein>
<accession>A0ABW2F3H4</accession>
<dbReference type="PANTHER" id="PTHR43329">
    <property type="entry name" value="EPOXIDE HYDROLASE"/>
    <property type="match status" value="1"/>
</dbReference>
<evidence type="ECO:0000259" key="2">
    <source>
        <dbReference type="Pfam" id="PF00561"/>
    </source>
</evidence>
<sequence>MSGPTALEERLVERDGYRLHLRHGGDPARPLVLFLHGYPDSQRMWREIMLALGDTYRVASLDWPGIPAGEPRQPARRYRIDRLLEDIEAAVQALGAERLHLVGHDWGASVGWSYVTHPDYGRRVRSWSFVSGPHLAIWLRWAREELTSGRPRRTAVAAAQLLRAGYTVPLIVWPLGEALWRLAGVRGWQWVLRLAGVPKGDPLLDEDRAQVRALTLGPMALYRQNVLHPPPLPPRDSVTCPVQLIIAERDPFVAEVSYGNLGDYVRDLRIARLPGSHWVTRSHPDETLAVLRGFLAEVA</sequence>
<feature type="domain" description="AB hydrolase-1" evidence="2">
    <location>
        <begin position="30"/>
        <end position="132"/>
    </location>
</feature>
<dbReference type="GO" id="GO:0016787">
    <property type="term" value="F:hydrolase activity"/>
    <property type="evidence" value="ECO:0007669"/>
    <property type="project" value="UniProtKB-KW"/>
</dbReference>
<dbReference type="InterPro" id="IPR029058">
    <property type="entry name" value="AB_hydrolase_fold"/>
</dbReference>
<dbReference type="Proteomes" id="UP001596411">
    <property type="component" value="Unassembled WGS sequence"/>
</dbReference>
<evidence type="ECO:0000313" key="3">
    <source>
        <dbReference type="EMBL" id="MFC7091454.1"/>
    </source>
</evidence>